<protein>
    <submittedName>
        <fullName evidence="7">Uncharacterized protein</fullName>
    </submittedName>
</protein>
<evidence type="ECO:0000256" key="4">
    <source>
        <dbReference type="ARBA" id="ARBA00022989"/>
    </source>
</evidence>
<proteinExistence type="inferred from homology"/>
<comment type="similarity">
    <text evidence="2">Belongs to the UPF0057 (PMP3) family.</text>
</comment>
<evidence type="ECO:0000313" key="7">
    <source>
        <dbReference type="EMBL" id="POW22949.1"/>
    </source>
</evidence>
<dbReference type="InterPro" id="IPR000612">
    <property type="entry name" value="PMP3"/>
</dbReference>
<reference evidence="8" key="2">
    <citation type="journal article" date="2018" name="BMC Genomics">
        <title>Genomic insights into host adaptation between the wheat stripe rust pathogen (Puccinia striiformis f. sp. tritici) and the barley stripe rust pathogen (Puccinia striiformis f. sp. hordei).</title>
        <authorList>
            <person name="Xia C."/>
            <person name="Wang M."/>
            <person name="Yin C."/>
            <person name="Cornejo O.E."/>
            <person name="Hulbert S.H."/>
            <person name="Chen X."/>
        </authorList>
    </citation>
    <scope>NUCLEOTIDE SEQUENCE [LARGE SCALE GENOMIC DNA]</scope>
    <source>
        <strain evidence="8">93TX-2</strain>
    </source>
</reference>
<dbReference type="Proteomes" id="UP000238274">
    <property type="component" value="Unassembled WGS sequence"/>
</dbReference>
<feature type="transmembrane region" description="Helical" evidence="6">
    <location>
        <begin position="31"/>
        <end position="58"/>
    </location>
</feature>
<keyword evidence="4 6" id="KW-1133">Transmembrane helix</keyword>
<dbReference type="EMBL" id="PKSM01000005">
    <property type="protein sequence ID" value="POW22949.1"/>
    <property type="molecule type" value="Genomic_DNA"/>
</dbReference>
<evidence type="ECO:0000313" key="8">
    <source>
        <dbReference type="Proteomes" id="UP000238274"/>
    </source>
</evidence>
<organism evidence="7 8">
    <name type="scientific">Puccinia striiformis</name>
    <dbReference type="NCBI Taxonomy" id="27350"/>
    <lineage>
        <taxon>Eukaryota</taxon>
        <taxon>Fungi</taxon>
        <taxon>Dikarya</taxon>
        <taxon>Basidiomycota</taxon>
        <taxon>Pucciniomycotina</taxon>
        <taxon>Pucciniomycetes</taxon>
        <taxon>Pucciniales</taxon>
        <taxon>Pucciniaceae</taxon>
        <taxon>Puccinia</taxon>
    </lineage>
</organism>
<dbReference type="GO" id="GO:0016020">
    <property type="term" value="C:membrane"/>
    <property type="evidence" value="ECO:0007669"/>
    <property type="project" value="UniProtKB-SubCell"/>
</dbReference>
<evidence type="ECO:0000256" key="2">
    <source>
        <dbReference type="ARBA" id="ARBA00009530"/>
    </source>
</evidence>
<dbReference type="OrthoDB" id="2802411at2759"/>
<dbReference type="AlphaFoldDB" id="A0A2S4WMG8"/>
<comment type="caution">
    <text evidence="7">The sequence shown here is derived from an EMBL/GenBank/DDBJ whole genome shotgun (WGS) entry which is preliminary data.</text>
</comment>
<dbReference type="Pfam" id="PF01679">
    <property type="entry name" value="Pmp3"/>
    <property type="match status" value="1"/>
</dbReference>
<comment type="subcellular location">
    <subcellularLocation>
        <location evidence="1">Membrane</location>
    </subcellularLocation>
</comment>
<dbReference type="VEuPathDB" id="FungiDB:PSTT_01747"/>
<keyword evidence="3 6" id="KW-0812">Transmembrane</keyword>
<evidence type="ECO:0000256" key="5">
    <source>
        <dbReference type="ARBA" id="ARBA00023136"/>
    </source>
</evidence>
<evidence type="ECO:0000256" key="3">
    <source>
        <dbReference type="ARBA" id="ARBA00022692"/>
    </source>
</evidence>
<reference evidence="7 8" key="1">
    <citation type="submission" date="2017-12" db="EMBL/GenBank/DDBJ databases">
        <title>Gene loss provides genomic basis for host adaptation in cereal stripe rust fungi.</title>
        <authorList>
            <person name="Xia C."/>
        </authorList>
    </citation>
    <scope>NUCLEOTIDE SEQUENCE [LARGE SCALE GENOMIC DNA]</scope>
    <source>
        <strain evidence="7 8">93TX-2</strain>
    </source>
</reference>
<gene>
    <name evidence="7" type="ORF">PSHT_00667</name>
</gene>
<keyword evidence="8" id="KW-1185">Reference proteome</keyword>
<evidence type="ECO:0000256" key="6">
    <source>
        <dbReference type="SAM" id="Phobius"/>
    </source>
</evidence>
<evidence type="ECO:0000256" key="1">
    <source>
        <dbReference type="ARBA" id="ARBA00004370"/>
    </source>
</evidence>
<accession>A0A2S4WMG8</accession>
<reference evidence="8" key="3">
    <citation type="journal article" date="2018" name="Mol. Plant Microbe Interact.">
        <title>Genome sequence resources for the wheat stripe rust pathogen (Puccinia striiformis f. sp. tritici) and the barley stripe rust pathogen (Puccinia striiformis f. sp. hordei).</title>
        <authorList>
            <person name="Xia C."/>
            <person name="Wang M."/>
            <person name="Yin C."/>
            <person name="Cornejo O.E."/>
            <person name="Hulbert S.H."/>
            <person name="Chen X."/>
        </authorList>
    </citation>
    <scope>NUCLEOTIDE SEQUENCE [LARGE SCALE GENOMIC DNA]</scope>
    <source>
        <strain evidence="8">93TX-2</strain>
    </source>
</reference>
<sequence length="166" mass="18194">MVKGSDMSVPSSHQITGVFLVKWLDRFDGRALILILVAVIFPPAAAIFVAGCGCDLLINILLTSLGYLPGQPELFLLSLCSISRSTDSFEVDQTNLCDSISSSSCTKPPYIGHLHAFYLIYKRMQAEERYGQEGYKYEPIGYQQPVNQHPPLLHQASAPPAYGSAV</sequence>
<keyword evidence="5 6" id="KW-0472">Membrane</keyword>
<name>A0A2S4WMG8_9BASI</name>
<dbReference type="VEuPathDB" id="FungiDB:PSHT_00667"/>